<name>A0A0K2TRA4_LEPSM</name>
<proteinExistence type="predicted"/>
<dbReference type="AlphaFoldDB" id="A0A0K2TRA4"/>
<protein>
    <submittedName>
        <fullName evidence="1">Uncharacterized protein</fullName>
    </submittedName>
</protein>
<organism evidence="1">
    <name type="scientific">Lepeophtheirus salmonis</name>
    <name type="common">Salmon louse</name>
    <name type="synonym">Caligus salmonis</name>
    <dbReference type="NCBI Taxonomy" id="72036"/>
    <lineage>
        <taxon>Eukaryota</taxon>
        <taxon>Metazoa</taxon>
        <taxon>Ecdysozoa</taxon>
        <taxon>Arthropoda</taxon>
        <taxon>Crustacea</taxon>
        <taxon>Multicrustacea</taxon>
        <taxon>Hexanauplia</taxon>
        <taxon>Copepoda</taxon>
        <taxon>Siphonostomatoida</taxon>
        <taxon>Caligidae</taxon>
        <taxon>Lepeophtheirus</taxon>
    </lineage>
</organism>
<sequence>MTLERDRRISTRTLQAVFRTTVYVVRMSKTLERQKGSLKKDKMDPEELKKTAQANLLKYMRAHAKDLGGSHQTVQRAIKKVDEKSFVRVKRTLLT</sequence>
<accession>A0A0K2TRA4</accession>
<dbReference type="EMBL" id="HACA01010846">
    <property type="protein sequence ID" value="CDW28207.1"/>
    <property type="molecule type" value="Transcribed_RNA"/>
</dbReference>
<evidence type="ECO:0000313" key="1">
    <source>
        <dbReference type="EMBL" id="CDW28207.1"/>
    </source>
</evidence>
<reference evidence="1" key="1">
    <citation type="submission" date="2014-05" db="EMBL/GenBank/DDBJ databases">
        <authorList>
            <person name="Chronopoulou M."/>
        </authorList>
    </citation>
    <scope>NUCLEOTIDE SEQUENCE</scope>
    <source>
        <tissue evidence="1">Whole organism</tissue>
    </source>
</reference>